<dbReference type="Pfam" id="PF03473">
    <property type="entry name" value="MOSC"/>
    <property type="match status" value="1"/>
</dbReference>
<keyword evidence="4" id="KW-1185">Reference proteome</keyword>
<keyword evidence="1" id="KW-1133">Transmembrane helix</keyword>
<dbReference type="PANTHER" id="PTHR30212">
    <property type="entry name" value="PROTEIN YIIM"/>
    <property type="match status" value="1"/>
</dbReference>
<evidence type="ECO:0000313" key="3">
    <source>
        <dbReference type="EMBL" id="CAJ1398053.1"/>
    </source>
</evidence>
<dbReference type="GO" id="GO:0003824">
    <property type="term" value="F:catalytic activity"/>
    <property type="evidence" value="ECO:0007669"/>
    <property type="project" value="InterPro"/>
</dbReference>
<comment type="caution">
    <text evidence="3">The sequence shown here is derived from an EMBL/GenBank/DDBJ whole genome shotgun (WGS) entry which is preliminary data.</text>
</comment>
<dbReference type="SUPFAM" id="SSF50800">
    <property type="entry name" value="PK beta-barrel domain-like"/>
    <property type="match status" value="1"/>
</dbReference>
<evidence type="ECO:0000259" key="2">
    <source>
        <dbReference type="PROSITE" id="PS51340"/>
    </source>
</evidence>
<dbReference type="InterPro" id="IPR052353">
    <property type="entry name" value="Benzoxazolinone_Detox_Enz"/>
</dbReference>
<evidence type="ECO:0000256" key="1">
    <source>
        <dbReference type="SAM" id="Phobius"/>
    </source>
</evidence>
<keyword evidence="1" id="KW-0812">Transmembrane</keyword>
<dbReference type="AlphaFoldDB" id="A0AA36J3V2"/>
<name>A0AA36J3V2_9DINO</name>
<dbReference type="GO" id="GO:0030170">
    <property type="term" value="F:pyridoxal phosphate binding"/>
    <property type="evidence" value="ECO:0007669"/>
    <property type="project" value="InterPro"/>
</dbReference>
<dbReference type="InterPro" id="IPR005302">
    <property type="entry name" value="MoCF_Sase_C"/>
</dbReference>
<sequence>MAVFEGRVACRFAQPLPADSRGTFDRKAVSGNVWVGRLGLENSNSFANSGRFETSGGHKKDKGDRAVLLQCQGNLDAIQEAGLKLQAPLDLKPSCFGENIFVESSSFRAESICVGDEFQCWRQGQPQPLRFQVASPRCPCSKVDMRLGRTFSEQGVRFHCAQTGRAGCFLRVLEEGDLCDGDLLRLSKRPNPSWTVARVSGLLYGHDEAAKHYLQRSKLAVADFDTPTVRREEFMGTQEELEELAALPELATFEWKEHLVRMLGRHIGRYRKRRMSVAPVAVLGLAVLLGLFALSRRKSKQ</sequence>
<organism evidence="3 4">
    <name type="scientific">Effrenium voratum</name>
    <dbReference type="NCBI Taxonomy" id="2562239"/>
    <lineage>
        <taxon>Eukaryota</taxon>
        <taxon>Sar</taxon>
        <taxon>Alveolata</taxon>
        <taxon>Dinophyceae</taxon>
        <taxon>Suessiales</taxon>
        <taxon>Symbiodiniaceae</taxon>
        <taxon>Effrenium</taxon>
    </lineage>
</organism>
<dbReference type="Gene3D" id="2.40.33.20">
    <property type="entry name" value="PK beta-barrel domain-like"/>
    <property type="match status" value="1"/>
</dbReference>
<keyword evidence="1" id="KW-0472">Membrane</keyword>
<feature type="domain" description="MOSC" evidence="2">
    <location>
        <begin position="27"/>
        <end position="187"/>
    </location>
</feature>
<feature type="transmembrane region" description="Helical" evidence="1">
    <location>
        <begin position="275"/>
        <end position="294"/>
    </location>
</feature>
<dbReference type="PANTHER" id="PTHR30212:SF2">
    <property type="entry name" value="PROTEIN YIIM"/>
    <property type="match status" value="1"/>
</dbReference>
<dbReference type="PROSITE" id="PS51340">
    <property type="entry name" value="MOSC"/>
    <property type="match status" value="1"/>
</dbReference>
<proteinExistence type="predicted"/>
<dbReference type="EMBL" id="CAUJNA010003288">
    <property type="protein sequence ID" value="CAJ1398053.1"/>
    <property type="molecule type" value="Genomic_DNA"/>
</dbReference>
<evidence type="ECO:0000313" key="4">
    <source>
        <dbReference type="Proteomes" id="UP001178507"/>
    </source>
</evidence>
<protein>
    <recommendedName>
        <fullName evidence="2">MOSC domain-containing protein</fullName>
    </recommendedName>
</protein>
<dbReference type="Proteomes" id="UP001178507">
    <property type="component" value="Unassembled WGS sequence"/>
</dbReference>
<reference evidence="3" key="1">
    <citation type="submission" date="2023-08" db="EMBL/GenBank/DDBJ databases">
        <authorList>
            <person name="Chen Y."/>
            <person name="Shah S."/>
            <person name="Dougan E. K."/>
            <person name="Thang M."/>
            <person name="Chan C."/>
        </authorList>
    </citation>
    <scope>NUCLEOTIDE SEQUENCE</scope>
</reference>
<dbReference type="InterPro" id="IPR011037">
    <property type="entry name" value="Pyrv_Knase-like_insert_dom_sf"/>
</dbReference>
<accession>A0AA36J3V2</accession>
<gene>
    <name evidence="3" type="ORF">EVOR1521_LOCUS21939</name>
</gene>
<dbReference type="GO" id="GO:0030151">
    <property type="term" value="F:molybdenum ion binding"/>
    <property type="evidence" value="ECO:0007669"/>
    <property type="project" value="InterPro"/>
</dbReference>